<dbReference type="Pfam" id="PF20431">
    <property type="entry name" value="E_motif"/>
    <property type="match status" value="1"/>
</dbReference>
<dbReference type="PROSITE" id="PS51375">
    <property type="entry name" value="PPR"/>
    <property type="match status" value="6"/>
</dbReference>
<protein>
    <recommendedName>
        <fullName evidence="4">DYW domain-containing protein</fullName>
    </recommendedName>
</protein>
<evidence type="ECO:0000313" key="6">
    <source>
        <dbReference type="Proteomes" id="UP000824890"/>
    </source>
</evidence>
<dbReference type="InterPro" id="IPR011990">
    <property type="entry name" value="TPR-like_helical_dom_sf"/>
</dbReference>
<accession>A0ABQ8C5Z4</accession>
<dbReference type="InterPro" id="IPR002885">
    <property type="entry name" value="PPR_rpt"/>
</dbReference>
<comment type="similarity">
    <text evidence="1">Belongs to the PPR family. PCMP-H subfamily.</text>
</comment>
<name>A0ABQ8C5Z4_BRANA</name>
<proteinExistence type="inferred from homology"/>
<feature type="domain" description="DYW" evidence="4">
    <location>
        <begin position="711"/>
        <end position="803"/>
    </location>
</feature>
<evidence type="ECO:0000256" key="3">
    <source>
        <dbReference type="PROSITE-ProRule" id="PRU00708"/>
    </source>
</evidence>
<reference evidence="5 6" key="1">
    <citation type="submission" date="2021-05" db="EMBL/GenBank/DDBJ databases">
        <title>Genome Assembly of Synthetic Allotetraploid Brassica napus Reveals Homoeologous Exchanges between Subgenomes.</title>
        <authorList>
            <person name="Davis J.T."/>
        </authorList>
    </citation>
    <scope>NUCLEOTIDE SEQUENCE [LARGE SCALE GENOMIC DNA]</scope>
    <source>
        <strain evidence="6">cv. Da-Ae</strain>
        <tissue evidence="5">Seedling</tissue>
    </source>
</reference>
<keyword evidence="2" id="KW-0677">Repeat</keyword>
<dbReference type="InterPro" id="IPR032867">
    <property type="entry name" value="DYW_dom"/>
</dbReference>
<feature type="repeat" description="PPR" evidence="3">
    <location>
        <begin position="59"/>
        <end position="89"/>
    </location>
</feature>
<feature type="repeat" description="PPR" evidence="3">
    <location>
        <begin position="294"/>
        <end position="328"/>
    </location>
</feature>
<feature type="repeat" description="PPR" evidence="3">
    <location>
        <begin position="193"/>
        <end position="227"/>
    </location>
</feature>
<dbReference type="SUPFAM" id="SSF48452">
    <property type="entry name" value="TPR-like"/>
    <property type="match status" value="2"/>
</dbReference>
<dbReference type="Pfam" id="PF01535">
    <property type="entry name" value="PPR"/>
    <property type="match status" value="8"/>
</dbReference>
<evidence type="ECO:0000313" key="5">
    <source>
        <dbReference type="EMBL" id="KAH0912504.1"/>
    </source>
</evidence>
<evidence type="ECO:0000256" key="2">
    <source>
        <dbReference type="ARBA" id="ARBA00022737"/>
    </source>
</evidence>
<dbReference type="PANTHER" id="PTHR47926">
    <property type="entry name" value="PENTATRICOPEPTIDE REPEAT-CONTAINING PROTEIN"/>
    <property type="match status" value="1"/>
</dbReference>
<feature type="repeat" description="PPR" evidence="3">
    <location>
        <begin position="496"/>
        <end position="530"/>
    </location>
</feature>
<dbReference type="InterPro" id="IPR046848">
    <property type="entry name" value="E_motif"/>
</dbReference>
<feature type="repeat" description="PPR" evidence="3">
    <location>
        <begin position="90"/>
        <end position="124"/>
    </location>
</feature>
<dbReference type="EMBL" id="JAGKQM010000009">
    <property type="protein sequence ID" value="KAH0912504.1"/>
    <property type="molecule type" value="Genomic_DNA"/>
</dbReference>
<sequence length="803" mass="90352">MLRLKFRNCRLTSTPSRNYIHSNAVRSNLHSTNLKLGDLSKSGRVEEARQLFDKMPEKDEYTWNTMIVAYSSSGRLSDAKELFRRNPVKNTISWNALISGHCKNRSKDEALSLFWEMQLQGRSFNEYTLGSVLKMCASLGLLQRGEQIHGCTVKTAFDSDVGVVNGLIDMYGQCRRVSEAEYIFKTMPGERRNNVTWTSMLTGYSRNGFAYKAIECFRDMRREGTQPNQFTFPSVLPACGAVCARRVGVQVHGCIVKSGFKTNIFVQSAVIAMYAKCRDLETARALLQDMEVDDVVSWNSLVVECVREGFKEEALSLFRRMHERDMKIDEFTLPSVLNCFASSRTEMMKIASSVHCLIVKTGYGSYKLVSNALVDMYAKRGTMDSALKVFERMIEKDVVSWTALITGNGSYEEALKLFCKMRAEGGISPDQMVTASVLSASAELTLLEFGQQVHCNHIKSGFPASLSVDNSLVSMYTKCGSLEDAEAVFSSMETKDLITWTALIVGYAKNGKAKDSLEAYKLMIDNGVRPDYITFIGLLFACSHAGLTEEAQRYFESMRTVYRITPGPEHYACLIDLYGRSGDFAKAEELLNQMEVEPDATVWKAILAASRKHGKIETGERAAKTLMELEPNNAVPYVLLSNMYSAAGRQEEAANLRRLMKSRNISKEPGCSWVEGRGRVHSFMSEDRRHQRMVEIYSKVDEMMLLIREAGYEPDVSFALHDLDKEGKELGLAYHSEKLAVAFGLLAVPDGAPIRIIKNLRVCGDCHSAMKYISRVYSRHIILRDSNCFHHFRDGSCSCGDYW</sequence>
<organism evidence="5 6">
    <name type="scientific">Brassica napus</name>
    <name type="common">Rape</name>
    <dbReference type="NCBI Taxonomy" id="3708"/>
    <lineage>
        <taxon>Eukaryota</taxon>
        <taxon>Viridiplantae</taxon>
        <taxon>Streptophyta</taxon>
        <taxon>Embryophyta</taxon>
        <taxon>Tracheophyta</taxon>
        <taxon>Spermatophyta</taxon>
        <taxon>Magnoliopsida</taxon>
        <taxon>eudicotyledons</taxon>
        <taxon>Gunneridae</taxon>
        <taxon>Pentapetalae</taxon>
        <taxon>rosids</taxon>
        <taxon>malvids</taxon>
        <taxon>Brassicales</taxon>
        <taxon>Brassicaceae</taxon>
        <taxon>Brassiceae</taxon>
        <taxon>Brassica</taxon>
    </lineage>
</organism>
<dbReference type="InterPro" id="IPR046960">
    <property type="entry name" value="PPR_At4g14850-like_plant"/>
</dbReference>
<keyword evidence="6" id="KW-1185">Reference proteome</keyword>
<gene>
    <name evidence="5" type="ORF">HID58_035825</name>
</gene>
<comment type="caution">
    <text evidence="5">The sequence shown here is derived from an EMBL/GenBank/DDBJ whole genome shotgun (WGS) entry which is preliminary data.</text>
</comment>
<dbReference type="NCBIfam" id="TIGR00756">
    <property type="entry name" value="PPR"/>
    <property type="match status" value="7"/>
</dbReference>
<dbReference type="Proteomes" id="UP000824890">
    <property type="component" value="Unassembled WGS sequence"/>
</dbReference>
<dbReference type="PANTHER" id="PTHR47926:SF517">
    <property type="entry name" value="TETRATRICOPEPTIDE REPEAT-LIKE SUPERFAMILY PROTEIN"/>
    <property type="match status" value="1"/>
</dbReference>
<dbReference type="Pfam" id="PF14432">
    <property type="entry name" value="DYW_deaminase"/>
    <property type="match status" value="1"/>
</dbReference>
<dbReference type="Gene3D" id="1.25.40.10">
    <property type="entry name" value="Tetratricopeptide repeat domain"/>
    <property type="match status" value="5"/>
</dbReference>
<evidence type="ECO:0000256" key="1">
    <source>
        <dbReference type="ARBA" id="ARBA00006643"/>
    </source>
</evidence>
<feature type="repeat" description="PPR" evidence="3">
    <location>
        <begin position="366"/>
        <end position="400"/>
    </location>
</feature>
<dbReference type="Pfam" id="PF13041">
    <property type="entry name" value="PPR_2"/>
    <property type="match status" value="3"/>
</dbReference>
<evidence type="ECO:0000259" key="4">
    <source>
        <dbReference type="Pfam" id="PF14432"/>
    </source>
</evidence>